<dbReference type="GO" id="GO:0019786">
    <property type="term" value="F:protein-phosphatidylethanolamide deconjugating activity"/>
    <property type="evidence" value="ECO:0007669"/>
    <property type="project" value="InterPro"/>
</dbReference>
<feature type="domain" description="Inhibitor of growth protein N-terminal histone-binding" evidence="19">
    <location>
        <begin position="1154"/>
        <end position="1257"/>
    </location>
</feature>
<feature type="compositionally biased region" description="Acidic residues" evidence="17">
    <location>
        <begin position="936"/>
        <end position="951"/>
    </location>
</feature>
<evidence type="ECO:0000259" key="19">
    <source>
        <dbReference type="SMART" id="SM01408"/>
    </source>
</evidence>
<dbReference type="Gene3D" id="6.10.140.1740">
    <property type="match status" value="1"/>
</dbReference>
<keyword evidence="5" id="KW-0813">Transport</keyword>
<dbReference type="GO" id="GO:0034727">
    <property type="term" value="P:piecemeal microautophagy of the nucleus"/>
    <property type="evidence" value="ECO:0007669"/>
    <property type="project" value="TreeGrafter"/>
</dbReference>
<dbReference type="SMART" id="SM01408">
    <property type="entry name" value="ING"/>
    <property type="match status" value="1"/>
</dbReference>
<dbReference type="Pfam" id="PF03416">
    <property type="entry name" value="Peptidase_C54"/>
    <property type="match status" value="1"/>
</dbReference>
<evidence type="ECO:0000256" key="17">
    <source>
        <dbReference type="SAM" id="MobiDB-lite"/>
    </source>
</evidence>
<feature type="compositionally biased region" description="Low complexity" evidence="17">
    <location>
        <begin position="833"/>
        <end position="849"/>
    </location>
</feature>
<feature type="region of interest" description="Disordered" evidence="17">
    <location>
        <begin position="1"/>
        <end position="334"/>
    </location>
</feature>
<feature type="compositionally biased region" description="Low complexity" evidence="17">
    <location>
        <begin position="416"/>
        <end position="429"/>
    </location>
</feature>
<feature type="compositionally biased region" description="Acidic residues" evidence="17">
    <location>
        <begin position="1461"/>
        <end position="1474"/>
    </location>
</feature>
<evidence type="ECO:0000256" key="8">
    <source>
        <dbReference type="ARBA" id="ARBA00022723"/>
    </source>
</evidence>
<feature type="compositionally biased region" description="Low complexity" evidence="17">
    <location>
        <begin position="158"/>
        <end position="173"/>
    </location>
</feature>
<feature type="compositionally biased region" description="Polar residues" evidence="17">
    <location>
        <begin position="36"/>
        <end position="45"/>
    </location>
</feature>
<evidence type="ECO:0000256" key="7">
    <source>
        <dbReference type="ARBA" id="ARBA00022670"/>
    </source>
</evidence>
<evidence type="ECO:0000256" key="11">
    <source>
        <dbReference type="ARBA" id="ARBA00022807"/>
    </source>
</evidence>
<feature type="compositionally biased region" description="Polar residues" evidence="17">
    <location>
        <begin position="1344"/>
        <end position="1354"/>
    </location>
</feature>
<keyword evidence="10" id="KW-0378">Hydrolase</keyword>
<feature type="compositionally biased region" description="Low complexity" evidence="17">
    <location>
        <begin position="185"/>
        <end position="195"/>
    </location>
</feature>
<dbReference type="GO" id="GO:0000045">
    <property type="term" value="P:autophagosome assembly"/>
    <property type="evidence" value="ECO:0007669"/>
    <property type="project" value="TreeGrafter"/>
</dbReference>
<evidence type="ECO:0000256" key="6">
    <source>
        <dbReference type="ARBA" id="ARBA00022490"/>
    </source>
</evidence>
<feature type="compositionally biased region" description="Polar residues" evidence="17">
    <location>
        <begin position="313"/>
        <end position="322"/>
    </location>
</feature>
<name>A0AAF0YDE3_9TREE</name>
<comment type="subcellular location">
    <subcellularLocation>
        <location evidence="2">Cytoplasm</location>
    </subcellularLocation>
    <subcellularLocation>
        <location evidence="1">Preautophagosomal structure</location>
    </subcellularLocation>
</comment>
<evidence type="ECO:0000259" key="18">
    <source>
        <dbReference type="SMART" id="SM00249"/>
    </source>
</evidence>
<keyword evidence="14" id="KW-0072">Autophagy</keyword>
<feature type="compositionally biased region" description="Polar residues" evidence="17">
    <location>
        <begin position="267"/>
        <end position="279"/>
    </location>
</feature>
<dbReference type="PANTHER" id="PTHR22624">
    <property type="entry name" value="CYSTEINE PROTEASE ATG4"/>
    <property type="match status" value="1"/>
</dbReference>
<keyword evidence="6" id="KW-0963">Cytoplasm</keyword>
<feature type="region of interest" description="Disordered" evidence="17">
    <location>
        <begin position="1278"/>
        <end position="1510"/>
    </location>
</feature>
<dbReference type="GO" id="GO:0000423">
    <property type="term" value="P:mitophagy"/>
    <property type="evidence" value="ECO:0007669"/>
    <property type="project" value="TreeGrafter"/>
</dbReference>
<evidence type="ECO:0000256" key="4">
    <source>
        <dbReference type="ARBA" id="ARBA00021181"/>
    </source>
</evidence>
<protein>
    <recommendedName>
        <fullName evidence="4">Inhibitor of growth protein 3</fullName>
    </recommendedName>
    <alternativeName>
        <fullName evidence="16">Autophagy-related protein 4</fullName>
    </alternativeName>
</protein>
<dbReference type="InterPro" id="IPR001965">
    <property type="entry name" value="Znf_PHD"/>
</dbReference>
<dbReference type="SUPFAM" id="SSF54001">
    <property type="entry name" value="Cysteine proteinases"/>
    <property type="match status" value="2"/>
</dbReference>
<dbReference type="SMART" id="SM00249">
    <property type="entry name" value="PHD"/>
    <property type="match status" value="1"/>
</dbReference>
<feature type="compositionally biased region" description="Basic and acidic residues" evidence="17">
    <location>
        <begin position="1016"/>
        <end position="1034"/>
    </location>
</feature>
<dbReference type="EMBL" id="CP086719">
    <property type="protein sequence ID" value="WOO84670.1"/>
    <property type="molecule type" value="Genomic_DNA"/>
</dbReference>
<dbReference type="Gene3D" id="3.30.40.10">
    <property type="entry name" value="Zinc/RING finger domain, C3HC4 (zinc finger)"/>
    <property type="match status" value="1"/>
</dbReference>
<comment type="catalytic activity">
    <reaction evidence="15">
        <text>[protein]-C-terminal L-amino acid-glycyl-phosphatidylethanolamide + H2O = [protein]-C-terminal L-amino acid-glycine + a 1,2-diacyl-sn-glycero-3-phosphoethanolamine</text>
        <dbReference type="Rhea" id="RHEA:67548"/>
        <dbReference type="Rhea" id="RHEA-COMP:17323"/>
        <dbReference type="Rhea" id="RHEA-COMP:17324"/>
        <dbReference type="ChEBI" id="CHEBI:15377"/>
        <dbReference type="ChEBI" id="CHEBI:64612"/>
        <dbReference type="ChEBI" id="CHEBI:172940"/>
        <dbReference type="ChEBI" id="CHEBI:172941"/>
    </reaction>
    <physiologicalReaction direction="left-to-right" evidence="15">
        <dbReference type="Rhea" id="RHEA:67549"/>
    </physiologicalReaction>
</comment>
<dbReference type="PROSITE" id="PS01359">
    <property type="entry name" value="ZF_PHD_1"/>
    <property type="match status" value="1"/>
</dbReference>
<dbReference type="CDD" id="cd15585">
    <property type="entry name" value="PHD_ING3"/>
    <property type="match status" value="1"/>
</dbReference>
<feature type="compositionally biased region" description="Basic residues" evidence="17">
    <location>
        <begin position="133"/>
        <end position="143"/>
    </location>
</feature>
<feature type="region of interest" description="Disordered" evidence="17">
    <location>
        <begin position="919"/>
        <end position="1055"/>
    </location>
</feature>
<dbReference type="InterPro" id="IPR042020">
    <property type="entry name" value="ING3_PHD"/>
</dbReference>
<dbReference type="GO" id="GO:0035973">
    <property type="term" value="P:aggrephagy"/>
    <property type="evidence" value="ECO:0007669"/>
    <property type="project" value="TreeGrafter"/>
</dbReference>
<dbReference type="GeneID" id="87811354"/>
<feature type="region of interest" description="Disordered" evidence="17">
    <location>
        <begin position="708"/>
        <end position="849"/>
    </location>
</feature>
<evidence type="ECO:0000256" key="1">
    <source>
        <dbReference type="ARBA" id="ARBA00004329"/>
    </source>
</evidence>
<keyword evidence="21" id="KW-1185">Reference proteome</keyword>
<dbReference type="SUPFAM" id="SSF57903">
    <property type="entry name" value="FYVE/PHD zinc finger"/>
    <property type="match status" value="1"/>
</dbReference>
<feature type="compositionally biased region" description="Low complexity" evidence="17">
    <location>
        <begin position="985"/>
        <end position="994"/>
    </location>
</feature>
<evidence type="ECO:0000313" key="20">
    <source>
        <dbReference type="EMBL" id="WOO84670.1"/>
    </source>
</evidence>
<feature type="compositionally biased region" description="Low complexity" evidence="17">
    <location>
        <begin position="223"/>
        <end position="232"/>
    </location>
</feature>
<dbReference type="GO" id="GO:0016485">
    <property type="term" value="P:protein processing"/>
    <property type="evidence" value="ECO:0007669"/>
    <property type="project" value="TreeGrafter"/>
</dbReference>
<evidence type="ECO:0000256" key="9">
    <source>
        <dbReference type="ARBA" id="ARBA00022771"/>
    </source>
</evidence>
<dbReference type="Proteomes" id="UP000827549">
    <property type="component" value="Chromosome 6"/>
</dbReference>
<organism evidence="20 21">
    <name type="scientific">Vanrija pseudolonga</name>
    <dbReference type="NCBI Taxonomy" id="143232"/>
    <lineage>
        <taxon>Eukaryota</taxon>
        <taxon>Fungi</taxon>
        <taxon>Dikarya</taxon>
        <taxon>Basidiomycota</taxon>
        <taxon>Agaricomycotina</taxon>
        <taxon>Tremellomycetes</taxon>
        <taxon>Trichosporonales</taxon>
        <taxon>Trichosporonaceae</taxon>
        <taxon>Vanrija</taxon>
    </lineage>
</organism>
<feature type="compositionally biased region" description="Pro residues" evidence="17">
    <location>
        <begin position="718"/>
        <end position="737"/>
    </location>
</feature>
<dbReference type="InterPro" id="IPR011011">
    <property type="entry name" value="Znf_FYVE_PHD"/>
</dbReference>
<evidence type="ECO:0000256" key="2">
    <source>
        <dbReference type="ARBA" id="ARBA00004496"/>
    </source>
</evidence>
<evidence type="ECO:0000256" key="12">
    <source>
        <dbReference type="ARBA" id="ARBA00022833"/>
    </source>
</evidence>
<feature type="compositionally biased region" description="Low complexity" evidence="17">
    <location>
        <begin position="386"/>
        <end position="397"/>
    </location>
</feature>
<keyword evidence="12" id="KW-0862">Zinc</keyword>
<dbReference type="InterPro" id="IPR024610">
    <property type="entry name" value="ING_N_histone-binding"/>
</dbReference>
<feature type="compositionally biased region" description="Low complexity" evidence="17">
    <location>
        <begin position="750"/>
        <end position="765"/>
    </location>
</feature>
<evidence type="ECO:0000313" key="21">
    <source>
        <dbReference type="Proteomes" id="UP000827549"/>
    </source>
</evidence>
<dbReference type="InterPro" id="IPR046792">
    <property type="entry name" value="Peptidase_C54_cat"/>
</dbReference>
<dbReference type="Pfam" id="PF12998">
    <property type="entry name" value="ING"/>
    <property type="match status" value="1"/>
</dbReference>
<keyword evidence="9" id="KW-0863">Zinc-finger</keyword>
<proteinExistence type="inferred from homology"/>
<feature type="compositionally biased region" description="Low complexity" evidence="17">
    <location>
        <begin position="1280"/>
        <end position="1292"/>
    </location>
</feature>
<keyword evidence="11" id="KW-0788">Thiol protease</keyword>
<feature type="compositionally biased region" description="Low complexity" evidence="17">
    <location>
        <begin position="804"/>
        <end position="814"/>
    </location>
</feature>
<dbReference type="InterPro" id="IPR019786">
    <property type="entry name" value="Zinc_finger_PHD-type_CS"/>
</dbReference>
<dbReference type="GO" id="GO:0008270">
    <property type="term" value="F:zinc ion binding"/>
    <property type="evidence" value="ECO:0007669"/>
    <property type="project" value="UniProtKB-KW"/>
</dbReference>
<evidence type="ECO:0000256" key="14">
    <source>
        <dbReference type="ARBA" id="ARBA00023006"/>
    </source>
</evidence>
<dbReference type="InterPro" id="IPR005078">
    <property type="entry name" value="Peptidase_C54"/>
</dbReference>
<keyword evidence="7 20" id="KW-0645">Protease</keyword>
<keyword evidence="13" id="KW-0653">Protein transport</keyword>
<evidence type="ECO:0000256" key="10">
    <source>
        <dbReference type="ARBA" id="ARBA00022801"/>
    </source>
</evidence>
<dbReference type="GO" id="GO:0000407">
    <property type="term" value="C:phagophore assembly site"/>
    <property type="evidence" value="ECO:0007669"/>
    <property type="project" value="UniProtKB-SubCell"/>
</dbReference>
<evidence type="ECO:0000256" key="3">
    <source>
        <dbReference type="ARBA" id="ARBA00010958"/>
    </source>
</evidence>
<reference evidence="20" key="1">
    <citation type="submission" date="2023-10" db="EMBL/GenBank/DDBJ databases">
        <authorList>
            <person name="Noh H."/>
        </authorList>
    </citation>
    <scope>NUCLEOTIDE SEQUENCE</scope>
    <source>
        <strain evidence="20">DUCC4014</strain>
    </source>
</reference>
<feature type="compositionally biased region" description="Acidic residues" evidence="17">
    <location>
        <begin position="73"/>
        <end position="82"/>
    </location>
</feature>
<feature type="compositionally biased region" description="Low complexity" evidence="17">
    <location>
        <begin position="1479"/>
        <end position="1497"/>
    </location>
</feature>
<feature type="compositionally biased region" description="Pro residues" evidence="17">
    <location>
        <begin position="823"/>
        <end position="832"/>
    </location>
</feature>
<evidence type="ECO:0000256" key="16">
    <source>
        <dbReference type="ARBA" id="ARBA00030240"/>
    </source>
</evidence>
<feature type="domain" description="Zinc finger PHD-type" evidence="18">
    <location>
        <begin position="1517"/>
        <end position="1562"/>
    </location>
</feature>
<feature type="region of interest" description="Disordered" evidence="17">
    <location>
        <begin position="386"/>
        <end position="458"/>
    </location>
</feature>
<dbReference type="GO" id="GO:0015031">
    <property type="term" value="P:protein transport"/>
    <property type="evidence" value="ECO:0007669"/>
    <property type="project" value="UniProtKB-KW"/>
</dbReference>
<feature type="compositionally biased region" description="Basic and acidic residues" evidence="17">
    <location>
        <begin position="1041"/>
        <end position="1050"/>
    </location>
</feature>
<evidence type="ECO:0000256" key="5">
    <source>
        <dbReference type="ARBA" id="ARBA00022448"/>
    </source>
</evidence>
<dbReference type="InterPro" id="IPR038765">
    <property type="entry name" value="Papain-like_cys_pep_sf"/>
</dbReference>
<accession>A0AAF0YDE3</accession>
<dbReference type="InterPro" id="IPR013083">
    <property type="entry name" value="Znf_RING/FYVE/PHD"/>
</dbReference>
<gene>
    <name evidence="20" type="primary">ATG4</name>
    <name evidence="20" type="ORF">LOC62_06G008187</name>
</gene>
<evidence type="ECO:0000256" key="15">
    <source>
        <dbReference type="ARBA" id="ARBA00029362"/>
    </source>
</evidence>
<feature type="compositionally biased region" description="Low complexity" evidence="17">
    <location>
        <begin position="1366"/>
        <end position="1380"/>
    </location>
</feature>
<dbReference type="GO" id="GO:0004197">
    <property type="term" value="F:cysteine-type endopeptidase activity"/>
    <property type="evidence" value="ECO:0007669"/>
    <property type="project" value="TreeGrafter"/>
</dbReference>
<feature type="compositionally biased region" description="Polar residues" evidence="17">
    <location>
        <begin position="995"/>
        <end position="1009"/>
    </location>
</feature>
<feature type="compositionally biased region" description="Polar residues" evidence="17">
    <location>
        <begin position="61"/>
        <end position="71"/>
    </location>
</feature>
<feature type="region of interest" description="Disordered" evidence="17">
    <location>
        <begin position="1102"/>
        <end position="1133"/>
    </location>
</feature>
<sequence>MGTTGHQPVQAPELVSTELPLGPGDQLAHPQPPSTSQPIATTSSGHPPKGRKFRAFLPTKNRGSGRSTPTPTLDEEEDDEWLLEGTSSNGHVNAGVSVGREASTLGRSVDALSLGDSDNTGSAPIDRTEKRMSKGRALAKKTSRLFGRSANGHHDEQSASSAAQTQQQTSSSTLGMPPGAGVRQSSFSSTASGDSGPRSAKHHWNISRTNSNGRGSPPHRGSQDSSSQQPSSWHPPPAFPLRRTSSSQDDSAHVPQPQPRSRESSHHLSTSVPSMSRNGGSAPPTHPRQEASLPGRVTSWWSNLLPTGEPSGSPVQQDVSQHPPSPLRKGPSSAAASLLNAARQKAVGGVRYLLDSDAQPDKCEETMWVMGVAHPGWTPSLDDHNPFFTGDPTGTPPSWTTRIKEGSGTHPSPPTSKSFANFFSPSSANLVSQFDNPPSTPPSTAVPGRNGKSSKEPLKWPEQFYDDFRSRVWCTYRSQYAPIIPYQPGALLLSPESYFGAFSKEGSTAPPSIAPKNPLELAELEAYATYVRLLTWFLDDPSPVAPFSVHRMALVGKELGKEVGEWFGPSTAAGALKTLANSFPMCGLSVATAVDGTIYKSDVYAASHISSKGWTPGETTTKQRPTSMHRTSWGGKPVLILIGLRLGVDGVNPIYYDSIKALFTFPQSVGIAGGRPSSSYYFVASQGNSLFYLDPHVTRNAIPLNVPPVSVATSDQPRPAPPAHPAPPTRPVSAPRPVPKEETADDFAIDDTPAPASTTPTVDVVNVDETPTVEPSPAPKKTRRFTGPHSLKIRPGALRRDSDTPASPTTPTRANSQRGFPVSPSPARPSHPPRSLASSTSSLPSHSPLPVDPQTAWYANAYPDSSLRSFHCDRVKKLPLSGLDPSMLLGFLCTSEAEFDDLCDRVSKLPQKIFIVQDEPPVWSEDEGLESVSEPDASEPEDNDDDSDDEVTGVLSPAMPRAQLPDDLAADSANTTVDDSHDFDSFTFDTPSRSATLNASSSRHTTPQQIGEFGEDLSKDPLHNDATARREPERGVPVSDEPGHIDDHVTKAQPPLPTQSVLDPATHELPPRASSINALARATDIPAPAGAAKAEHDTADLDHDLEHDTPDNTATPAMPPKAAIARPLSPTPPPLPPVVSAAASAHTEQNDILVIQDFMDTIDQIPTELTRVHSDLNELGAVLYSTLCNLERKLHQLIDWVQSPRVGPEQRFQLLQEIAEEAARYKLGGDDKIRVAGGACDGIMAHQRHISNLLKHSTLLEKDPPSPYTAALTLPQQPVAAATRRGQTRATGSPFPGRHDDRATPTKKRKNRKEVGRVDDDDASSVNGRDEKKKAPVRKKKTNRAVSPSESVASTAVYGKPSEPVARTARQIAAAAAKARAAQKKDEDSDESGDDEPRRGGKAMQVSASNDSTAAGGALGIDLGSREGSAGKSGGTTPAQQSGGDKRARAGGRGTKRARGDEEDEEDDEDQDEEPPAKRPGAAAASAKKSAATSYAESTVADTDNGAGDAEVDSKVYCTCRQFSYGEMIGCDDDECEIEWYHVACLNLDKAPEGNWICPQCLERRKRNPKAKKPAKPKRK</sequence>
<dbReference type="RefSeq" id="XP_062630696.1">
    <property type="nucleotide sequence ID" value="XM_062774712.1"/>
</dbReference>
<comment type="similarity">
    <text evidence="3">Belongs to the peptidase C54 family.</text>
</comment>
<keyword evidence="8" id="KW-0479">Metal-binding</keyword>
<evidence type="ECO:0000256" key="13">
    <source>
        <dbReference type="ARBA" id="ARBA00022927"/>
    </source>
</evidence>
<dbReference type="PANTHER" id="PTHR22624:SF49">
    <property type="entry name" value="CYSTEINE PROTEASE"/>
    <property type="match status" value="1"/>
</dbReference>